<keyword evidence="4" id="KW-1185">Reference proteome</keyword>
<evidence type="ECO:0000256" key="1">
    <source>
        <dbReference type="ARBA" id="ARBA00022676"/>
    </source>
</evidence>
<dbReference type="Gene3D" id="3.40.50.11350">
    <property type="match status" value="1"/>
</dbReference>
<dbReference type="GO" id="GO:0008107">
    <property type="term" value="F:galactoside 2-alpha-L-fucosyltransferase activity"/>
    <property type="evidence" value="ECO:0007669"/>
    <property type="project" value="InterPro"/>
</dbReference>
<dbReference type="PANTHER" id="PTHR11927:SF9">
    <property type="entry name" value="L-FUCOSYLTRANSFERASE"/>
    <property type="match status" value="1"/>
</dbReference>
<evidence type="ECO:0000313" key="4">
    <source>
        <dbReference type="Proteomes" id="UP000294644"/>
    </source>
</evidence>
<keyword evidence="2 3" id="KW-0808">Transferase</keyword>
<dbReference type="RefSeq" id="WP_132065704.1">
    <property type="nucleotide sequence ID" value="NZ_SMFN01000007.1"/>
</dbReference>
<accession>A0A4R5D023</accession>
<dbReference type="CDD" id="cd11301">
    <property type="entry name" value="Fut1_Fut2_like"/>
    <property type="match status" value="1"/>
</dbReference>
<proteinExistence type="predicted"/>
<organism evidence="3 4">
    <name type="scientific">Flavobacterium sandaracinum</name>
    <dbReference type="NCBI Taxonomy" id="2541733"/>
    <lineage>
        <taxon>Bacteria</taxon>
        <taxon>Pseudomonadati</taxon>
        <taxon>Bacteroidota</taxon>
        <taxon>Flavobacteriia</taxon>
        <taxon>Flavobacteriales</taxon>
        <taxon>Flavobacteriaceae</taxon>
        <taxon>Flavobacterium</taxon>
    </lineage>
</organism>
<keyword evidence="1 3" id="KW-0328">Glycosyltransferase</keyword>
<sequence length="278" mass="32398">MKIIVSGGLGNQMFQYALYLSLKEKGKNVKLDTSLFNFAKMHNGYELERCFGLNIPKVKVTNWGILKLRTILKYKFKSIVYNDKLNYDEQVFKSKCTYLNGSWQSEMYFKQIENSVREAFVFKNIDVENQKVAKEIHSTKSVSLHIRQGDYLENSIYAGVCTEEYYLNAINSLIHEIGNEQNTMFYVFSDDKAFANQFINKLNLNARLVDFNNGVNSYKDMYLMSLCKHNIIANSSFSWWGAWLNNNPNKIVIAPNRWFGNGHKESYKDIVPKSWIKI</sequence>
<dbReference type="Proteomes" id="UP000294644">
    <property type="component" value="Unassembled WGS sequence"/>
</dbReference>
<dbReference type="GO" id="GO:0016020">
    <property type="term" value="C:membrane"/>
    <property type="evidence" value="ECO:0007669"/>
    <property type="project" value="InterPro"/>
</dbReference>
<evidence type="ECO:0000256" key="2">
    <source>
        <dbReference type="ARBA" id="ARBA00022679"/>
    </source>
</evidence>
<dbReference type="AlphaFoldDB" id="A0A4R5D023"/>
<comment type="caution">
    <text evidence="3">The sequence shown here is derived from an EMBL/GenBank/DDBJ whole genome shotgun (WGS) entry which is preliminary data.</text>
</comment>
<reference evidence="3 4" key="1">
    <citation type="submission" date="2019-03" db="EMBL/GenBank/DDBJ databases">
        <title>Flavobacterium LB-D12 sp. nov., isolated from arctic soil.</title>
        <authorList>
            <person name="Chaudhary D.K."/>
        </authorList>
    </citation>
    <scope>NUCLEOTIDE SEQUENCE [LARGE SCALE GENOMIC DNA]</scope>
    <source>
        <strain evidence="3 4">LB-D12</strain>
    </source>
</reference>
<dbReference type="InterPro" id="IPR002516">
    <property type="entry name" value="Glyco_trans_11"/>
</dbReference>
<protein>
    <submittedName>
        <fullName evidence="3">Alpha-1,2-fucosyltransferase</fullName>
    </submittedName>
</protein>
<dbReference type="PANTHER" id="PTHR11927">
    <property type="entry name" value="GALACTOSIDE 2-L-FUCOSYLTRANSFERASE"/>
    <property type="match status" value="1"/>
</dbReference>
<dbReference type="EMBL" id="SMFN01000007">
    <property type="protein sequence ID" value="TDE04761.1"/>
    <property type="molecule type" value="Genomic_DNA"/>
</dbReference>
<dbReference type="GO" id="GO:0005975">
    <property type="term" value="P:carbohydrate metabolic process"/>
    <property type="evidence" value="ECO:0007669"/>
    <property type="project" value="InterPro"/>
</dbReference>
<dbReference type="Pfam" id="PF01531">
    <property type="entry name" value="Glyco_transf_11"/>
    <property type="match status" value="1"/>
</dbReference>
<dbReference type="OrthoDB" id="9794601at2"/>
<evidence type="ECO:0000313" key="3">
    <source>
        <dbReference type="EMBL" id="TDE04761.1"/>
    </source>
</evidence>
<gene>
    <name evidence="3" type="ORF">E0F91_07640</name>
</gene>
<name>A0A4R5D023_9FLAO</name>